<evidence type="ECO:0000313" key="4">
    <source>
        <dbReference type="Proteomes" id="UP000295662"/>
    </source>
</evidence>
<evidence type="ECO:0000259" key="2">
    <source>
        <dbReference type="PROSITE" id="PS50965"/>
    </source>
</evidence>
<dbReference type="AlphaFoldDB" id="A0A4R7RY42"/>
<keyword evidence="1" id="KW-0472">Membrane</keyword>
<sequence length="300" mass="34012">MENSRGLIFAGIYLIVMLGLFFGCFFWAVKKRLGKHPLGLDIRLQRQAGEHLRKEWEEMIESFFARMPLFLMAPWAAMFVASKLLRHFSKAAPEAVLVGILACAVAAFIVALRWMLKLTDRILNLRLGWFGERVVADQLETIKSKGYEVFHDVPCIGGSGPFNLDHVVVGQGIVVVVETKTRRKPKNVKDNHKVSYNGDKLCWPWGQSTQELEQVLRNSAWLKKELKTHLNLDVKVRPALTIPGWFVTGGPPQAPVLVVGYKLLPQFILQRFPRELTDAQTELVARHLRKLSSDLDYGAL</sequence>
<dbReference type="InterPro" id="IPR011528">
    <property type="entry name" value="NERD"/>
</dbReference>
<name>A0A4R7RY42_9BACT</name>
<feature type="transmembrane region" description="Helical" evidence="1">
    <location>
        <begin position="63"/>
        <end position="84"/>
    </location>
</feature>
<protein>
    <submittedName>
        <fullName evidence="3">Nuclease-like protein</fullName>
    </submittedName>
</protein>
<accession>A0A4R7RY42</accession>
<proteinExistence type="predicted"/>
<evidence type="ECO:0000256" key="1">
    <source>
        <dbReference type="SAM" id="Phobius"/>
    </source>
</evidence>
<gene>
    <name evidence="3" type="ORF">EI77_01972</name>
</gene>
<feature type="transmembrane region" description="Helical" evidence="1">
    <location>
        <begin position="96"/>
        <end position="116"/>
    </location>
</feature>
<dbReference type="InterPro" id="IPR011335">
    <property type="entry name" value="Restrct_endonuc-II-like"/>
</dbReference>
<dbReference type="OrthoDB" id="9813328at2"/>
<dbReference type="Pfam" id="PF08378">
    <property type="entry name" value="NERD"/>
    <property type="match status" value="1"/>
</dbReference>
<comment type="caution">
    <text evidence="3">The sequence shown here is derived from an EMBL/GenBank/DDBJ whole genome shotgun (WGS) entry which is preliminary data.</text>
</comment>
<feature type="transmembrane region" description="Helical" evidence="1">
    <location>
        <begin position="6"/>
        <end position="29"/>
    </location>
</feature>
<keyword evidence="1" id="KW-0812">Transmembrane</keyword>
<keyword evidence="1" id="KW-1133">Transmembrane helix</keyword>
<dbReference type="RefSeq" id="WP_133795062.1">
    <property type="nucleotide sequence ID" value="NZ_SOCA01000003.1"/>
</dbReference>
<feature type="domain" description="NERD" evidence="2">
    <location>
        <begin position="127"/>
        <end position="249"/>
    </location>
</feature>
<reference evidence="3 4" key="1">
    <citation type="submission" date="2019-03" db="EMBL/GenBank/DDBJ databases">
        <title>Genomic Encyclopedia of Archaeal and Bacterial Type Strains, Phase II (KMG-II): from individual species to whole genera.</title>
        <authorList>
            <person name="Goeker M."/>
        </authorList>
    </citation>
    <scope>NUCLEOTIDE SEQUENCE [LARGE SCALE GENOMIC DNA]</scope>
    <source>
        <strain evidence="3 4">ATCC 25309</strain>
    </source>
</reference>
<dbReference type="PROSITE" id="PS50965">
    <property type="entry name" value="NERD"/>
    <property type="match status" value="1"/>
</dbReference>
<dbReference type="EMBL" id="SOCA01000003">
    <property type="protein sequence ID" value="TDU70854.1"/>
    <property type="molecule type" value="Genomic_DNA"/>
</dbReference>
<dbReference type="Proteomes" id="UP000295662">
    <property type="component" value="Unassembled WGS sequence"/>
</dbReference>
<organism evidence="3 4">
    <name type="scientific">Prosthecobacter fusiformis</name>
    <dbReference type="NCBI Taxonomy" id="48464"/>
    <lineage>
        <taxon>Bacteria</taxon>
        <taxon>Pseudomonadati</taxon>
        <taxon>Verrucomicrobiota</taxon>
        <taxon>Verrucomicrobiia</taxon>
        <taxon>Verrucomicrobiales</taxon>
        <taxon>Verrucomicrobiaceae</taxon>
        <taxon>Prosthecobacter</taxon>
    </lineage>
</organism>
<dbReference type="PROSITE" id="PS51257">
    <property type="entry name" value="PROKAR_LIPOPROTEIN"/>
    <property type="match status" value="1"/>
</dbReference>
<keyword evidence="4" id="KW-1185">Reference proteome</keyword>
<evidence type="ECO:0000313" key="3">
    <source>
        <dbReference type="EMBL" id="TDU70854.1"/>
    </source>
</evidence>
<dbReference type="SUPFAM" id="SSF52980">
    <property type="entry name" value="Restriction endonuclease-like"/>
    <property type="match status" value="1"/>
</dbReference>